<dbReference type="InterPro" id="IPR000195">
    <property type="entry name" value="Rab-GAP-TBC_dom"/>
</dbReference>
<sequence length="359" mass="38135">MAPSATPSTQRTLAANGVARCWQSLDNAKITNTMKEEARKHGIPASLRAEAYYVLSGGSALQTGHPPRAYSALAASTADISDTDVYAVEADITSARVFFTTSAKGAEALSRIIFAFVNRNPRGYFRALPQIAGLLLTVFGREREEQAFWTLVALLEKRFLPHCGGQVQWAARVEVATLQQLLEQRQPALAALLAKLGPDALEQLCCSWFSAAFTKTLPSEVVLRVWDCCVVEGPKVALRVAMALIKLSASSIQSCTNIDVLSRVMEARFARYNDAEALLAVAFKGVGSLSGACVEAARLRVLAEMPDCRRSTSGPPAPAGPSSGGGASSGSTGSITGRFTRNSPLWPSLKSTGALLSLA</sequence>
<gene>
    <name evidence="3" type="ORF">TSOC_001183</name>
</gene>
<dbReference type="PANTHER" id="PTHR47219">
    <property type="entry name" value="RAB GTPASE-ACTIVATING PROTEIN 1-LIKE"/>
    <property type="match status" value="1"/>
</dbReference>
<dbReference type="InterPro" id="IPR035969">
    <property type="entry name" value="Rab-GAP_TBC_sf"/>
</dbReference>
<accession>A0A2J8AHH5</accession>
<comment type="caution">
    <text evidence="3">The sequence shown here is derived from an EMBL/GenBank/DDBJ whole genome shotgun (WGS) entry which is preliminary data.</text>
</comment>
<dbReference type="GO" id="GO:0031267">
    <property type="term" value="F:small GTPase binding"/>
    <property type="evidence" value="ECO:0007669"/>
    <property type="project" value="TreeGrafter"/>
</dbReference>
<feature type="domain" description="Rab-GAP TBC" evidence="2">
    <location>
        <begin position="42"/>
        <end position="233"/>
    </location>
</feature>
<evidence type="ECO:0000313" key="3">
    <source>
        <dbReference type="EMBL" id="PNH11967.1"/>
    </source>
</evidence>
<evidence type="ECO:0000313" key="4">
    <source>
        <dbReference type="Proteomes" id="UP000236333"/>
    </source>
</evidence>
<dbReference type="GO" id="GO:0005096">
    <property type="term" value="F:GTPase activator activity"/>
    <property type="evidence" value="ECO:0007669"/>
    <property type="project" value="TreeGrafter"/>
</dbReference>
<dbReference type="Gene3D" id="1.10.8.270">
    <property type="entry name" value="putative rabgap domain of human tbc1 domain family member 14 like domains"/>
    <property type="match status" value="1"/>
</dbReference>
<dbReference type="EMBL" id="PGGS01000018">
    <property type="protein sequence ID" value="PNH11967.1"/>
    <property type="molecule type" value="Genomic_DNA"/>
</dbReference>
<name>A0A2J8AHH5_9CHLO</name>
<dbReference type="Gene3D" id="1.10.472.80">
    <property type="entry name" value="Ypt/Rab-GAP domain of gyp1p, domain 3"/>
    <property type="match status" value="1"/>
</dbReference>
<dbReference type="SMART" id="SM00164">
    <property type="entry name" value="TBC"/>
    <property type="match status" value="1"/>
</dbReference>
<dbReference type="PROSITE" id="PS50086">
    <property type="entry name" value="TBC_RABGAP"/>
    <property type="match status" value="1"/>
</dbReference>
<evidence type="ECO:0000259" key="2">
    <source>
        <dbReference type="PROSITE" id="PS50086"/>
    </source>
</evidence>
<keyword evidence="4" id="KW-1185">Reference proteome</keyword>
<reference evidence="3 4" key="1">
    <citation type="journal article" date="2017" name="Mol. Biol. Evol.">
        <title>The 4-celled Tetrabaena socialis nuclear genome reveals the essential components for genetic control of cell number at the origin of multicellularity in the volvocine lineage.</title>
        <authorList>
            <person name="Featherston J."/>
            <person name="Arakaki Y."/>
            <person name="Hanschen E.R."/>
            <person name="Ferris P.J."/>
            <person name="Michod R.E."/>
            <person name="Olson B.J.S.C."/>
            <person name="Nozaki H."/>
            <person name="Durand P.M."/>
        </authorList>
    </citation>
    <scope>NUCLEOTIDE SEQUENCE [LARGE SCALE GENOMIC DNA]</scope>
    <source>
        <strain evidence="3 4">NIES-571</strain>
    </source>
</reference>
<proteinExistence type="predicted"/>
<organism evidence="3 4">
    <name type="scientific">Tetrabaena socialis</name>
    <dbReference type="NCBI Taxonomy" id="47790"/>
    <lineage>
        <taxon>Eukaryota</taxon>
        <taxon>Viridiplantae</taxon>
        <taxon>Chlorophyta</taxon>
        <taxon>core chlorophytes</taxon>
        <taxon>Chlorophyceae</taxon>
        <taxon>CS clade</taxon>
        <taxon>Chlamydomonadales</taxon>
        <taxon>Tetrabaenaceae</taxon>
        <taxon>Tetrabaena</taxon>
    </lineage>
</organism>
<dbReference type="PANTHER" id="PTHR47219:SF20">
    <property type="entry name" value="TBC1 DOMAIN FAMILY MEMBER 2B"/>
    <property type="match status" value="1"/>
</dbReference>
<dbReference type="OrthoDB" id="294251at2759"/>
<dbReference type="Pfam" id="PF00566">
    <property type="entry name" value="RabGAP-TBC"/>
    <property type="match status" value="1"/>
</dbReference>
<dbReference type="InterPro" id="IPR050302">
    <property type="entry name" value="Rab_GAP_TBC_domain"/>
</dbReference>
<dbReference type="AlphaFoldDB" id="A0A2J8AHH5"/>
<evidence type="ECO:0000256" key="1">
    <source>
        <dbReference type="SAM" id="MobiDB-lite"/>
    </source>
</evidence>
<protein>
    <submittedName>
        <fullName evidence="3">Growth hormone-regulated TBC protein 1</fullName>
    </submittedName>
</protein>
<dbReference type="Proteomes" id="UP000236333">
    <property type="component" value="Unassembled WGS sequence"/>
</dbReference>
<dbReference type="SUPFAM" id="SSF47923">
    <property type="entry name" value="Ypt/Rab-GAP domain of gyp1p"/>
    <property type="match status" value="2"/>
</dbReference>
<feature type="region of interest" description="Disordered" evidence="1">
    <location>
        <begin position="308"/>
        <end position="342"/>
    </location>
</feature>